<comment type="caution">
    <text evidence="1">The sequence shown here is derived from an EMBL/GenBank/DDBJ whole genome shotgun (WGS) entry which is preliminary data.</text>
</comment>
<reference evidence="1" key="1">
    <citation type="submission" date="2018-05" db="EMBL/GenBank/DDBJ databases">
        <title>Draft genome of Mucuna pruriens seed.</title>
        <authorList>
            <person name="Nnadi N.E."/>
            <person name="Vos R."/>
            <person name="Hasami M.H."/>
            <person name="Devisetty U.K."/>
            <person name="Aguiy J.C."/>
        </authorList>
    </citation>
    <scope>NUCLEOTIDE SEQUENCE [LARGE SCALE GENOMIC DNA]</scope>
    <source>
        <strain evidence="1">JCA_2017</strain>
    </source>
</reference>
<sequence>NKTVKNVDVSLSAIYGIGTINLIPLITLHNVLHLPNLSYNLLSIRVDHWEDERDGLYYFDDGPYLKEEVYVEVPLGFGEKFDTKRKYIFDLLKETRMSGYRSSDTLIDPDKKLYDEKEVTWQTKKRNVIARSGAEAKYKAIANGALIFYV</sequence>
<dbReference type="OrthoDB" id="1745225at2759"/>
<accession>A0A371FTC5</accession>
<keyword evidence="2" id="KW-1185">Reference proteome</keyword>
<feature type="non-terminal residue" evidence="1">
    <location>
        <position position="1"/>
    </location>
</feature>
<name>A0A371FTC5_MUCPR</name>
<evidence type="ECO:0000313" key="2">
    <source>
        <dbReference type="Proteomes" id="UP000257109"/>
    </source>
</evidence>
<feature type="non-terminal residue" evidence="1">
    <location>
        <position position="150"/>
    </location>
</feature>
<gene>
    <name evidence="1" type="ORF">CR513_37928</name>
</gene>
<dbReference type="EMBL" id="QJKJ01007941">
    <property type="protein sequence ID" value="RDX81400.1"/>
    <property type="molecule type" value="Genomic_DNA"/>
</dbReference>
<organism evidence="1 2">
    <name type="scientific">Mucuna pruriens</name>
    <name type="common">Velvet bean</name>
    <name type="synonym">Dolichos pruriens</name>
    <dbReference type="NCBI Taxonomy" id="157652"/>
    <lineage>
        <taxon>Eukaryota</taxon>
        <taxon>Viridiplantae</taxon>
        <taxon>Streptophyta</taxon>
        <taxon>Embryophyta</taxon>
        <taxon>Tracheophyta</taxon>
        <taxon>Spermatophyta</taxon>
        <taxon>Magnoliopsida</taxon>
        <taxon>eudicotyledons</taxon>
        <taxon>Gunneridae</taxon>
        <taxon>Pentapetalae</taxon>
        <taxon>rosids</taxon>
        <taxon>fabids</taxon>
        <taxon>Fabales</taxon>
        <taxon>Fabaceae</taxon>
        <taxon>Papilionoideae</taxon>
        <taxon>50 kb inversion clade</taxon>
        <taxon>NPAAA clade</taxon>
        <taxon>indigoferoid/millettioid clade</taxon>
        <taxon>Phaseoleae</taxon>
        <taxon>Mucuna</taxon>
    </lineage>
</organism>
<protein>
    <submittedName>
        <fullName evidence="1">Uncharacterized protein</fullName>
    </submittedName>
</protein>
<dbReference type="AlphaFoldDB" id="A0A371FTC5"/>
<evidence type="ECO:0000313" key="1">
    <source>
        <dbReference type="EMBL" id="RDX81400.1"/>
    </source>
</evidence>
<dbReference type="Proteomes" id="UP000257109">
    <property type="component" value="Unassembled WGS sequence"/>
</dbReference>
<proteinExistence type="predicted"/>